<dbReference type="InterPro" id="IPR035986">
    <property type="entry name" value="PKD_dom_sf"/>
</dbReference>
<evidence type="ECO:0000259" key="1">
    <source>
        <dbReference type="Pfam" id="PF00801"/>
    </source>
</evidence>
<dbReference type="InterPro" id="IPR013783">
    <property type="entry name" value="Ig-like_fold"/>
</dbReference>
<sequence length="546" mass="57255">MERNQLLTIAAVVAICGSVVPTVAAAGPTLAETGDDWPTDRGDLGRTGVNAGNAPTGPNATVERDYPGTGTEFGEPTAPAVVDGTMYVGYDDTGGDVSYQSKGHLVAYDASTGDVLWNRSRFPKIRQTPTVTDGRVYVSGRGPYDSGMGQVTGDTRGGVFSLNATTGDVRWARNGSDFDRVTGHLVADGRVYVQQPRVLRALNATTGATVWSRSDVSADAMAWGNGTLVAVSEGSDGPTVTALDPATGDQRWATTTSTDDEYVDPGGVAVANDTVYVSDGENNVSALAVDGGSVEWTTALRSETGDVPAESASAPAVAAGVVYVSTTDDAVGTVHAVDAETGATAWRFERAEAELFAPTVANRTVYVGAKQAAEAGHLSADGVYALNATDGGERWNFARQEFIDRSVVSTTPASGKVYVTVREREIFFNSGSLYTLESTDEAVGPRHQFREGQPVTYEPTLTVTTTPPDAEHRDLDAGTNVTLTANASDPDGTVAAIEWDLGNTGTVDRSGEHITVPLDYCGTLVVRVRVTDDSGETVSEWIRLST</sequence>
<dbReference type="Gene3D" id="2.40.128.630">
    <property type="match status" value="1"/>
</dbReference>
<dbReference type="Pfam" id="PF13360">
    <property type="entry name" value="PQQ_2"/>
    <property type="match status" value="2"/>
</dbReference>
<dbReference type="Gene3D" id="2.60.40.10">
    <property type="entry name" value="Immunoglobulins"/>
    <property type="match status" value="1"/>
</dbReference>
<evidence type="ECO:0008006" key="5">
    <source>
        <dbReference type="Google" id="ProtNLM"/>
    </source>
</evidence>
<proteinExistence type="predicted"/>
<reference evidence="3" key="1">
    <citation type="journal article" date="2014" name="Int. J. Syst. Evol. Microbiol.">
        <title>Complete genome sequence of Corynebacterium casei LMG S-19264T (=DSM 44701T), isolated from a smear-ripened cheese.</title>
        <authorList>
            <consortium name="US DOE Joint Genome Institute (JGI-PGF)"/>
            <person name="Walter F."/>
            <person name="Albersmeier A."/>
            <person name="Kalinowski J."/>
            <person name="Ruckert C."/>
        </authorList>
    </citation>
    <scope>NUCLEOTIDE SEQUENCE</scope>
    <source>
        <strain evidence="3">JCM 17820</strain>
    </source>
</reference>
<dbReference type="Gene3D" id="2.40.10.480">
    <property type="match status" value="3"/>
</dbReference>
<evidence type="ECO:0000313" key="4">
    <source>
        <dbReference type="Proteomes" id="UP000605784"/>
    </source>
</evidence>
<accession>A0A830GM87</accession>
<keyword evidence="4" id="KW-1185">Reference proteome</keyword>
<dbReference type="SUPFAM" id="SSF50998">
    <property type="entry name" value="Quinoprotein alcohol dehydrogenase-like"/>
    <property type="match status" value="1"/>
</dbReference>
<dbReference type="InterPro" id="IPR018391">
    <property type="entry name" value="PQQ_b-propeller_rpt"/>
</dbReference>
<dbReference type="AlphaFoldDB" id="A0A830GM87"/>
<dbReference type="SMART" id="SM00564">
    <property type="entry name" value="PQQ"/>
    <property type="match status" value="7"/>
</dbReference>
<organism evidence="3 4">
    <name type="scientific">Haloarcula pellucida</name>
    <dbReference type="NCBI Taxonomy" id="1427151"/>
    <lineage>
        <taxon>Archaea</taxon>
        <taxon>Methanobacteriati</taxon>
        <taxon>Methanobacteriota</taxon>
        <taxon>Stenosarchaea group</taxon>
        <taxon>Halobacteria</taxon>
        <taxon>Halobacteriales</taxon>
        <taxon>Haloarculaceae</taxon>
        <taxon>Haloarcula</taxon>
    </lineage>
</organism>
<dbReference type="Pfam" id="PF00801">
    <property type="entry name" value="PKD"/>
    <property type="match status" value="1"/>
</dbReference>
<protein>
    <recommendedName>
        <fullName evidence="5">Outer membrane protein assembly factor BamB, contains PQQ-like beta-propeller repeat</fullName>
    </recommendedName>
</protein>
<dbReference type="SUPFAM" id="SSF49299">
    <property type="entry name" value="PKD domain"/>
    <property type="match status" value="1"/>
</dbReference>
<dbReference type="EMBL" id="BMOU01000002">
    <property type="protein sequence ID" value="GGN93245.1"/>
    <property type="molecule type" value="Genomic_DNA"/>
</dbReference>
<feature type="domain" description="Pyrrolo-quinoline quinone repeat" evidence="2">
    <location>
        <begin position="80"/>
        <end position="139"/>
    </location>
</feature>
<evidence type="ECO:0000313" key="3">
    <source>
        <dbReference type="EMBL" id="GGN93245.1"/>
    </source>
</evidence>
<dbReference type="PANTHER" id="PTHR34512">
    <property type="entry name" value="CELL SURFACE PROTEIN"/>
    <property type="match status" value="1"/>
</dbReference>
<evidence type="ECO:0000259" key="2">
    <source>
        <dbReference type="Pfam" id="PF13360"/>
    </source>
</evidence>
<feature type="domain" description="PKD" evidence="1">
    <location>
        <begin position="475"/>
        <end position="537"/>
    </location>
</feature>
<dbReference type="PANTHER" id="PTHR34512:SF30">
    <property type="entry name" value="OUTER MEMBRANE PROTEIN ASSEMBLY FACTOR BAMB"/>
    <property type="match status" value="1"/>
</dbReference>
<dbReference type="RefSeq" id="WP_188996693.1">
    <property type="nucleotide sequence ID" value="NZ_BMOU01000002.1"/>
</dbReference>
<reference evidence="3" key="2">
    <citation type="submission" date="2020-09" db="EMBL/GenBank/DDBJ databases">
        <authorList>
            <person name="Sun Q."/>
            <person name="Ohkuma M."/>
        </authorList>
    </citation>
    <scope>NUCLEOTIDE SEQUENCE</scope>
    <source>
        <strain evidence="3">JCM 17820</strain>
    </source>
</reference>
<dbReference type="InterPro" id="IPR002372">
    <property type="entry name" value="PQQ_rpt_dom"/>
</dbReference>
<gene>
    <name evidence="3" type="ORF">GCM10009030_18430</name>
</gene>
<dbReference type="Proteomes" id="UP000605784">
    <property type="component" value="Unassembled WGS sequence"/>
</dbReference>
<comment type="caution">
    <text evidence="3">The sequence shown here is derived from an EMBL/GenBank/DDBJ whole genome shotgun (WGS) entry which is preliminary data.</text>
</comment>
<feature type="domain" description="Pyrrolo-quinoline quinone repeat" evidence="2">
    <location>
        <begin position="239"/>
        <end position="396"/>
    </location>
</feature>
<dbReference type="InterPro" id="IPR000601">
    <property type="entry name" value="PKD_dom"/>
</dbReference>
<dbReference type="InterPro" id="IPR011047">
    <property type="entry name" value="Quinoprotein_ADH-like_sf"/>
</dbReference>
<name>A0A830GM87_9EURY</name>